<reference evidence="1" key="2">
    <citation type="journal article" date="2015" name="Fish Shellfish Immunol.">
        <title>Early steps in the European eel (Anguilla anguilla)-Vibrio vulnificus interaction in the gills: Role of the RtxA13 toxin.</title>
        <authorList>
            <person name="Callol A."/>
            <person name="Pajuelo D."/>
            <person name="Ebbesson L."/>
            <person name="Teles M."/>
            <person name="MacKenzie S."/>
            <person name="Amaro C."/>
        </authorList>
    </citation>
    <scope>NUCLEOTIDE SEQUENCE</scope>
</reference>
<dbReference type="AlphaFoldDB" id="A0A0E9Q9E4"/>
<name>A0A0E9Q9E4_ANGAN</name>
<evidence type="ECO:0000313" key="1">
    <source>
        <dbReference type="EMBL" id="JAH13162.1"/>
    </source>
</evidence>
<proteinExistence type="predicted"/>
<protein>
    <submittedName>
        <fullName evidence="1">Uncharacterized protein</fullName>
    </submittedName>
</protein>
<organism evidence="1">
    <name type="scientific">Anguilla anguilla</name>
    <name type="common">European freshwater eel</name>
    <name type="synonym">Muraena anguilla</name>
    <dbReference type="NCBI Taxonomy" id="7936"/>
    <lineage>
        <taxon>Eukaryota</taxon>
        <taxon>Metazoa</taxon>
        <taxon>Chordata</taxon>
        <taxon>Craniata</taxon>
        <taxon>Vertebrata</taxon>
        <taxon>Euteleostomi</taxon>
        <taxon>Actinopterygii</taxon>
        <taxon>Neopterygii</taxon>
        <taxon>Teleostei</taxon>
        <taxon>Anguilliformes</taxon>
        <taxon>Anguillidae</taxon>
        <taxon>Anguilla</taxon>
    </lineage>
</organism>
<sequence length="34" mass="4167">MHMCMQMYMLIKRNINKPSACHHCKRQCLGWYLP</sequence>
<dbReference type="EMBL" id="GBXM01095415">
    <property type="protein sequence ID" value="JAH13162.1"/>
    <property type="molecule type" value="Transcribed_RNA"/>
</dbReference>
<reference evidence="1" key="1">
    <citation type="submission" date="2014-11" db="EMBL/GenBank/DDBJ databases">
        <authorList>
            <person name="Amaro Gonzalez C."/>
        </authorList>
    </citation>
    <scope>NUCLEOTIDE SEQUENCE</scope>
</reference>
<accession>A0A0E9Q9E4</accession>